<dbReference type="OrthoDB" id="5511471at2"/>
<evidence type="ECO:0008006" key="3">
    <source>
        <dbReference type="Google" id="ProtNLM"/>
    </source>
</evidence>
<evidence type="ECO:0000313" key="2">
    <source>
        <dbReference type="Proteomes" id="UP000184465"/>
    </source>
</evidence>
<organism evidence="1 2">
    <name type="scientific">Paramaledivibacter caminithermalis (strain DSM 15212 / CIP 107654 / DViRD3)</name>
    <name type="common">Clostridium caminithermale</name>
    <dbReference type="NCBI Taxonomy" id="1121301"/>
    <lineage>
        <taxon>Bacteria</taxon>
        <taxon>Bacillati</taxon>
        <taxon>Bacillota</taxon>
        <taxon>Clostridia</taxon>
        <taxon>Peptostreptococcales</taxon>
        <taxon>Caminicellaceae</taxon>
        <taxon>Paramaledivibacter</taxon>
    </lineage>
</organism>
<dbReference type="InterPro" id="IPR032315">
    <property type="entry name" value="DUF4846"/>
</dbReference>
<dbReference type="PROSITE" id="PS51257">
    <property type="entry name" value="PROKAR_LIPOPROTEIN"/>
    <property type="match status" value="1"/>
</dbReference>
<keyword evidence="2" id="KW-1185">Reference proteome</keyword>
<name>A0A1M6Q302_PARC5</name>
<dbReference type="STRING" id="1121301.SAMN02745912_02405"/>
<gene>
    <name evidence="1" type="ORF">SAMN02745912_02405</name>
</gene>
<dbReference type="Pfam" id="PF16138">
    <property type="entry name" value="DUF4846"/>
    <property type="match status" value="1"/>
</dbReference>
<dbReference type="Proteomes" id="UP000184465">
    <property type="component" value="Unassembled WGS sequence"/>
</dbReference>
<dbReference type="EMBL" id="FRAG01000029">
    <property type="protein sequence ID" value="SHK14497.1"/>
    <property type="molecule type" value="Genomic_DNA"/>
</dbReference>
<sequence>MKKLICLILILSILTGCGINEQPKNSNIDVKDDLKQSITVQEKVTPRASIINEDAMVLIERFQVPEGYERIEVGDGSFAQYLRNLTLKPHGSKVLYYDGSIKKNYEVYEAVVDMDIGKKNLQQCADAIMRLRGEYLYSRGEYDKIHFNLTNGFRVDYSKWIEGYRVGINGNNASYIKEKQKSNTYKDFLNYMELIFMYAGTLSLSQELETVELMDMEIGDVFIQGGSPGHAVIVVDMAKSNNSDKKLFMLAQSYMPAQDIQILSNLSHDAISPWYHLDDADTISTPEWSFTKNDLKRFK</sequence>
<protein>
    <recommendedName>
        <fullName evidence="3">Lipoprotein</fullName>
    </recommendedName>
</protein>
<reference evidence="1 2" key="1">
    <citation type="submission" date="2016-11" db="EMBL/GenBank/DDBJ databases">
        <authorList>
            <person name="Jaros S."/>
            <person name="Januszkiewicz K."/>
            <person name="Wedrychowicz H."/>
        </authorList>
    </citation>
    <scope>NUCLEOTIDE SEQUENCE [LARGE SCALE GENOMIC DNA]</scope>
    <source>
        <strain evidence="1 2">DSM 15212</strain>
    </source>
</reference>
<dbReference type="AlphaFoldDB" id="A0A1M6Q302"/>
<proteinExistence type="predicted"/>
<dbReference type="RefSeq" id="WP_073150275.1">
    <property type="nucleotide sequence ID" value="NZ_FRAG01000029.1"/>
</dbReference>
<accession>A0A1M6Q302</accession>
<evidence type="ECO:0000313" key="1">
    <source>
        <dbReference type="EMBL" id="SHK14497.1"/>
    </source>
</evidence>